<dbReference type="Pfam" id="PF08240">
    <property type="entry name" value="ADH_N"/>
    <property type="match status" value="1"/>
</dbReference>
<dbReference type="Gene3D" id="3.90.180.10">
    <property type="entry name" value="Medium-chain alcohol dehydrogenases, catalytic domain"/>
    <property type="match status" value="1"/>
</dbReference>
<dbReference type="PANTHER" id="PTHR11695:SF294">
    <property type="entry name" value="RETICULON-4-INTERACTING PROTEIN 1, MITOCHONDRIAL"/>
    <property type="match status" value="1"/>
</dbReference>
<dbReference type="InterPro" id="IPR020843">
    <property type="entry name" value="ER"/>
</dbReference>
<keyword evidence="4" id="KW-1185">Reference proteome</keyword>
<dbReference type="InterPro" id="IPR013154">
    <property type="entry name" value="ADH-like_N"/>
</dbReference>
<dbReference type="SMART" id="SM00829">
    <property type="entry name" value="PKS_ER"/>
    <property type="match status" value="1"/>
</dbReference>
<evidence type="ECO:0000313" key="3">
    <source>
        <dbReference type="EMBL" id="CDX16288.1"/>
    </source>
</evidence>
<name>A0A090DJR7_MESPL</name>
<sequence length="306" mass="32895">MQSVRIHAFGGPEVLTLETEPTPEPKPEEILVRIRAASVNPVDHKIRNGGYVAEDRLPLTLGRDFSGVVERCGAGVDAFKQGDEVYALLTPDRGGYAEFVATRAKDCAAKPKRLDHLHAAAVPLAALTAWQGIFDNGGLSSGQRILIHGAAGGVGHFAVQFAKAKGAMVYATCSGNDIDFVRSLGADEAIDYKNQRFEDTVRDVDVVYDLVAGDTQERSWSVLKEGGIIVSTLQQPSKEKADERKARGAHYMTKPDGSQLAEIGQLIDAGAVRVEIGKVFPLRQAADAERALEEGHIRGKVVLDVA</sequence>
<dbReference type="InterPro" id="IPR002364">
    <property type="entry name" value="Quin_OxRdtase/zeta-crystal_CS"/>
</dbReference>
<dbReference type="STRING" id="69974.MPLDJ20_30057"/>
<keyword evidence="1" id="KW-0560">Oxidoreductase</keyword>
<dbReference type="AlphaFoldDB" id="A0A090DJR7"/>
<dbReference type="InterPro" id="IPR036291">
    <property type="entry name" value="NAD(P)-bd_dom_sf"/>
</dbReference>
<dbReference type="PANTHER" id="PTHR11695">
    <property type="entry name" value="ALCOHOL DEHYDROGENASE RELATED"/>
    <property type="match status" value="1"/>
</dbReference>
<dbReference type="SUPFAM" id="SSF51735">
    <property type="entry name" value="NAD(P)-binding Rossmann-fold domains"/>
    <property type="match status" value="1"/>
</dbReference>
<feature type="domain" description="Enoyl reductase (ER)" evidence="2">
    <location>
        <begin position="10"/>
        <end position="303"/>
    </location>
</feature>
<evidence type="ECO:0000256" key="1">
    <source>
        <dbReference type="ARBA" id="ARBA00023002"/>
    </source>
</evidence>
<dbReference type="CDD" id="cd05289">
    <property type="entry name" value="MDR_like_2"/>
    <property type="match status" value="1"/>
</dbReference>
<accession>A0A090DJR7</accession>
<dbReference type="Gene3D" id="3.40.50.720">
    <property type="entry name" value="NAD(P)-binding Rossmann-like Domain"/>
    <property type="match status" value="1"/>
</dbReference>
<gene>
    <name evidence="3" type="ORF">MPL3356_210052</name>
</gene>
<evidence type="ECO:0000313" key="4">
    <source>
        <dbReference type="Proteomes" id="UP000045285"/>
    </source>
</evidence>
<dbReference type="Pfam" id="PF13602">
    <property type="entry name" value="ADH_zinc_N_2"/>
    <property type="match status" value="1"/>
</dbReference>
<evidence type="ECO:0000259" key="2">
    <source>
        <dbReference type="SMART" id="SM00829"/>
    </source>
</evidence>
<dbReference type="SUPFAM" id="SSF50129">
    <property type="entry name" value="GroES-like"/>
    <property type="match status" value="1"/>
</dbReference>
<proteinExistence type="predicted"/>
<dbReference type="PROSITE" id="PS01162">
    <property type="entry name" value="QOR_ZETA_CRYSTAL"/>
    <property type="match status" value="1"/>
</dbReference>
<dbReference type="Proteomes" id="UP000045285">
    <property type="component" value="Unassembled WGS sequence"/>
</dbReference>
<reference evidence="4" key="1">
    <citation type="submission" date="2014-08" db="EMBL/GenBank/DDBJ databases">
        <authorList>
            <person name="Moulin L."/>
        </authorList>
    </citation>
    <scope>NUCLEOTIDE SEQUENCE [LARGE SCALE GENOMIC DNA]</scope>
</reference>
<dbReference type="InterPro" id="IPR011032">
    <property type="entry name" value="GroES-like_sf"/>
</dbReference>
<dbReference type="GO" id="GO:0008270">
    <property type="term" value="F:zinc ion binding"/>
    <property type="evidence" value="ECO:0007669"/>
    <property type="project" value="InterPro"/>
</dbReference>
<dbReference type="GO" id="GO:0016491">
    <property type="term" value="F:oxidoreductase activity"/>
    <property type="evidence" value="ECO:0007669"/>
    <property type="project" value="UniProtKB-KW"/>
</dbReference>
<dbReference type="InterPro" id="IPR050700">
    <property type="entry name" value="YIM1/Zinc_Alcohol_DH_Fams"/>
</dbReference>
<dbReference type="EMBL" id="CCMZ01000014">
    <property type="protein sequence ID" value="CDX16288.1"/>
    <property type="molecule type" value="Genomic_DNA"/>
</dbReference>
<organism evidence="3 4">
    <name type="scientific">Mesorhizobium plurifarium</name>
    <dbReference type="NCBI Taxonomy" id="69974"/>
    <lineage>
        <taxon>Bacteria</taxon>
        <taxon>Pseudomonadati</taxon>
        <taxon>Pseudomonadota</taxon>
        <taxon>Alphaproteobacteria</taxon>
        <taxon>Hyphomicrobiales</taxon>
        <taxon>Phyllobacteriaceae</taxon>
        <taxon>Mesorhizobium</taxon>
    </lineage>
</organism>
<protein>
    <submittedName>
        <fullName evidence="3">Alcohol dehydrogenase zinc-binding domain protein</fullName>
    </submittedName>
</protein>